<dbReference type="Proteomes" id="UP000005238">
    <property type="component" value="Unassembled WGS sequence"/>
</dbReference>
<dbReference type="InterPro" id="IPR009057">
    <property type="entry name" value="Homeodomain-like_sf"/>
</dbReference>
<dbReference type="AlphaFoldDB" id="H3GQ51"/>
<keyword evidence="9" id="KW-1185">Reference proteome</keyword>
<evidence type="ECO:0000259" key="5">
    <source>
        <dbReference type="PROSITE" id="PS50090"/>
    </source>
</evidence>
<dbReference type="PANTHER" id="PTHR12802:SF155">
    <property type="entry name" value="DEUBIQUITINASE MYSM1"/>
    <property type="match status" value="1"/>
</dbReference>
<dbReference type="InParanoid" id="H3GQ51"/>
<sequence length="181" mass="20294">MTITESTRRQLFDQTNRSVIRMQQKRHAASTASSLSSLGTWTIEEHELFLEGLNLYPSGPWKRVAQHIGSRTPRQVMTHAQKYRQRLQRRAVSSVNETPRQASKKLQTDRVLSVVVSPMQMAMPAGSTGEIQVEAGICVLPVNGSAMFTELDELFAQLATDPMFDGIDMSLPYADVEPLQF</sequence>
<dbReference type="InterPro" id="IPR006447">
    <property type="entry name" value="Myb_dom_plants"/>
</dbReference>
<dbReference type="GO" id="GO:0003677">
    <property type="term" value="F:DNA binding"/>
    <property type="evidence" value="ECO:0007669"/>
    <property type="project" value="UniProtKB-KW"/>
</dbReference>
<name>H3GQ51_PHYRM</name>
<feature type="domain" description="Myb-like" evidence="5">
    <location>
        <begin position="39"/>
        <end position="84"/>
    </location>
</feature>
<reference evidence="8" key="2">
    <citation type="submission" date="2015-06" db="UniProtKB">
        <authorList>
            <consortium name="EnsemblProtists"/>
        </authorList>
    </citation>
    <scope>IDENTIFICATION</scope>
    <source>
        <strain evidence="8">Pr102</strain>
    </source>
</reference>
<dbReference type="SUPFAM" id="SSF46689">
    <property type="entry name" value="Homeodomain-like"/>
    <property type="match status" value="1"/>
</dbReference>
<keyword evidence="1" id="KW-0805">Transcription regulation</keyword>
<reference evidence="9" key="1">
    <citation type="journal article" date="2006" name="Science">
        <title>Phytophthora genome sequences uncover evolutionary origins and mechanisms of pathogenesis.</title>
        <authorList>
            <person name="Tyler B.M."/>
            <person name="Tripathy S."/>
            <person name="Zhang X."/>
            <person name="Dehal P."/>
            <person name="Jiang R.H."/>
            <person name="Aerts A."/>
            <person name="Arredondo F.D."/>
            <person name="Baxter L."/>
            <person name="Bensasson D."/>
            <person name="Beynon J.L."/>
            <person name="Chapman J."/>
            <person name="Damasceno C.M."/>
            <person name="Dorrance A.E."/>
            <person name="Dou D."/>
            <person name="Dickerman A.W."/>
            <person name="Dubchak I.L."/>
            <person name="Garbelotto M."/>
            <person name="Gijzen M."/>
            <person name="Gordon S.G."/>
            <person name="Govers F."/>
            <person name="Grunwald N.J."/>
            <person name="Huang W."/>
            <person name="Ivors K.L."/>
            <person name="Jones R.W."/>
            <person name="Kamoun S."/>
            <person name="Krampis K."/>
            <person name="Lamour K.H."/>
            <person name="Lee M.K."/>
            <person name="McDonald W.H."/>
            <person name="Medina M."/>
            <person name="Meijer H.J."/>
            <person name="Nordberg E.K."/>
            <person name="Maclean D.J."/>
            <person name="Ospina-Giraldo M.D."/>
            <person name="Morris P.F."/>
            <person name="Phuntumart V."/>
            <person name="Putnam N.H."/>
            <person name="Rash S."/>
            <person name="Rose J.K."/>
            <person name="Sakihama Y."/>
            <person name="Salamov A.A."/>
            <person name="Savidor A."/>
            <person name="Scheuring C.F."/>
            <person name="Smith B.M."/>
            <person name="Sobral B.W."/>
            <person name="Terry A."/>
            <person name="Torto-Alalibo T.A."/>
            <person name="Win J."/>
            <person name="Xu Z."/>
            <person name="Zhang H."/>
            <person name="Grigoriev I.V."/>
            <person name="Rokhsar D.S."/>
            <person name="Boore J.L."/>
        </authorList>
    </citation>
    <scope>NUCLEOTIDE SEQUENCE [LARGE SCALE GENOMIC DNA]</scope>
    <source>
        <strain evidence="9">Pr102</strain>
    </source>
</reference>
<dbReference type="SMART" id="SM00717">
    <property type="entry name" value="SANT"/>
    <property type="match status" value="1"/>
</dbReference>
<evidence type="ECO:0000256" key="1">
    <source>
        <dbReference type="ARBA" id="ARBA00023015"/>
    </source>
</evidence>
<dbReference type="STRING" id="164328.H3GQ51"/>
<evidence type="ECO:0000259" key="7">
    <source>
        <dbReference type="PROSITE" id="PS51294"/>
    </source>
</evidence>
<protein>
    <submittedName>
        <fullName evidence="8">Uncharacterized protein</fullName>
    </submittedName>
</protein>
<dbReference type="HOGENOM" id="CLU_080595_3_0_1"/>
<evidence type="ECO:0000256" key="2">
    <source>
        <dbReference type="ARBA" id="ARBA00023125"/>
    </source>
</evidence>
<dbReference type="CDD" id="cd00167">
    <property type="entry name" value="SANT"/>
    <property type="match status" value="1"/>
</dbReference>
<dbReference type="PROSITE" id="PS51294">
    <property type="entry name" value="HTH_MYB"/>
    <property type="match status" value="1"/>
</dbReference>
<dbReference type="InterPro" id="IPR017930">
    <property type="entry name" value="Myb_dom"/>
</dbReference>
<dbReference type="InterPro" id="IPR001005">
    <property type="entry name" value="SANT/Myb"/>
</dbReference>
<dbReference type="InterPro" id="IPR017884">
    <property type="entry name" value="SANT_dom"/>
</dbReference>
<evidence type="ECO:0000313" key="9">
    <source>
        <dbReference type="Proteomes" id="UP000005238"/>
    </source>
</evidence>
<dbReference type="eggNOG" id="ENOG502SW4H">
    <property type="taxonomic scope" value="Eukaryota"/>
</dbReference>
<evidence type="ECO:0000256" key="4">
    <source>
        <dbReference type="ARBA" id="ARBA00023242"/>
    </source>
</evidence>
<evidence type="ECO:0000313" key="8">
    <source>
        <dbReference type="EnsemblProtists" id="Phyra78879"/>
    </source>
</evidence>
<accession>H3GQ51</accession>
<dbReference type="EnsemblProtists" id="Phyra78879">
    <property type="protein sequence ID" value="Phyra78879"/>
    <property type="gene ID" value="Phyra78879"/>
</dbReference>
<proteinExistence type="predicted"/>
<dbReference type="OMA" id="ATDPMFD"/>
<feature type="domain" description="HTH myb-type" evidence="7">
    <location>
        <begin position="39"/>
        <end position="88"/>
    </location>
</feature>
<feature type="domain" description="SANT" evidence="6">
    <location>
        <begin position="36"/>
        <end position="88"/>
    </location>
</feature>
<dbReference type="PANTHER" id="PTHR12802">
    <property type="entry name" value="SWI/SNF COMPLEX-RELATED"/>
    <property type="match status" value="1"/>
</dbReference>
<keyword evidence="3" id="KW-0804">Transcription</keyword>
<dbReference type="Pfam" id="PF00249">
    <property type="entry name" value="Myb_DNA-binding"/>
    <property type="match status" value="1"/>
</dbReference>
<evidence type="ECO:0000259" key="6">
    <source>
        <dbReference type="PROSITE" id="PS51293"/>
    </source>
</evidence>
<dbReference type="EMBL" id="DS566032">
    <property type="status" value="NOT_ANNOTATED_CDS"/>
    <property type="molecule type" value="Genomic_DNA"/>
</dbReference>
<evidence type="ECO:0000256" key="3">
    <source>
        <dbReference type="ARBA" id="ARBA00023163"/>
    </source>
</evidence>
<dbReference type="NCBIfam" id="TIGR01557">
    <property type="entry name" value="myb_SHAQKYF"/>
    <property type="match status" value="1"/>
</dbReference>
<dbReference type="PROSITE" id="PS51293">
    <property type="entry name" value="SANT"/>
    <property type="match status" value="1"/>
</dbReference>
<keyword evidence="2" id="KW-0238">DNA-binding</keyword>
<dbReference type="VEuPathDB" id="FungiDB:KRP23_7916"/>
<dbReference type="PROSITE" id="PS50090">
    <property type="entry name" value="MYB_LIKE"/>
    <property type="match status" value="1"/>
</dbReference>
<dbReference type="VEuPathDB" id="FungiDB:KRP22_102"/>
<organism evidence="8 9">
    <name type="scientific">Phytophthora ramorum</name>
    <name type="common">Sudden oak death agent</name>
    <dbReference type="NCBI Taxonomy" id="164328"/>
    <lineage>
        <taxon>Eukaryota</taxon>
        <taxon>Sar</taxon>
        <taxon>Stramenopiles</taxon>
        <taxon>Oomycota</taxon>
        <taxon>Peronosporomycetes</taxon>
        <taxon>Peronosporales</taxon>
        <taxon>Peronosporaceae</taxon>
        <taxon>Phytophthora</taxon>
    </lineage>
</organism>
<keyword evidence="4" id="KW-0539">Nucleus</keyword>
<dbReference type="Gene3D" id="1.10.10.60">
    <property type="entry name" value="Homeodomain-like"/>
    <property type="match status" value="1"/>
</dbReference>